<keyword evidence="3" id="KW-0813">Transport</keyword>
<comment type="similarity">
    <text evidence="2">Belongs to the DcuA/DcuB transporter (TC 2.A.13.1) family.</text>
</comment>
<dbReference type="InterPro" id="IPR004668">
    <property type="entry name" value="Anaer_Dcu_memb_transpt"/>
</dbReference>
<comment type="subcellular location">
    <subcellularLocation>
        <location evidence="1">Cell inner membrane</location>
        <topology evidence="1">Multi-pass membrane protein</topology>
    </subcellularLocation>
</comment>
<keyword evidence="6 9" id="KW-0812">Transmembrane</keyword>
<feature type="transmembrane region" description="Helical" evidence="9">
    <location>
        <begin position="233"/>
        <end position="251"/>
    </location>
</feature>
<keyword evidence="5" id="KW-0997">Cell inner membrane</keyword>
<evidence type="ECO:0000313" key="10">
    <source>
        <dbReference type="EMBL" id="AJC87275.1"/>
    </source>
</evidence>
<evidence type="ECO:0000256" key="8">
    <source>
        <dbReference type="ARBA" id="ARBA00023136"/>
    </source>
</evidence>
<feature type="transmembrane region" description="Helical" evidence="9">
    <location>
        <begin position="134"/>
        <end position="162"/>
    </location>
</feature>
<sequence length="443" mass="47405">MDIIFILQLFIIFSMIAIGGRYGSIGLGVSGGLGMCILVLVFGMQPASLPVNVVFIILSVITCVSVLQSAGGLDLLVKIAERALKKKPQAIVFIGPLITSTFTIFCGTTYVAFSVYPVIAEVAAQAKIRPERPLSVSVIAAGIAVVASPMSAATAGMVAILAASGVGLVQILVVIMPAFLIGVMCACLSVFKRGKELEQDEEFKRKIMAGEYQFLAPEIQETKQKIDPKVKRALIIFSLGILTIIFFGTFTNLLPHYKLAGGEIERLSTPNLIQMIMLATACFIMLFARIPANKLTEASVFKSGLIGVVGVFGIAWMTGTFFEAYKPLFSDSLSHVVRDYPYLFGLALFAFSMVIFSPSATVAALMPLGVSLGIPPHILVVLYPCVSGDFIVPGANQIACVAFDRTGTTKIGKFVINHSYLRPGFALIIGAVVSAYFISQIVF</sequence>
<dbReference type="NCBIfam" id="NF009136">
    <property type="entry name" value="PRK12489.1"/>
    <property type="match status" value="1"/>
</dbReference>
<evidence type="ECO:0000256" key="2">
    <source>
        <dbReference type="ARBA" id="ARBA00006413"/>
    </source>
</evidence>
<dbReference type="PANTHER" id="PTHR36106">
    <property type="entry name" value="ANAEROBIC C4-DICARBOXYLATE TRANSPORTER DCUB"/>
    <property type="match status" value="1"/>
</dbReference>
<dbReference type="GO" id="GO:0005886">
    <property type="term" value="C:plasma membrane"/>
    <property type="evidence" value="ECO:0007669"/>
    <property type="project" value="UniProtKB-SubCell"/>
</dbReference>
<keyword evidence="8 9" id="KW-0472">Membrane</keyword>
<feature type="transmembrane region" description="Helical" evidence="9">
    <location>
        <begin position="90"/>
        <end position="113"/>
    </location>
</feature>
<dbReference type="NCBIfam" id="NF006927">
    <property type="entry name" value="PRK09412.1"/>
    <property type="match status" value="1"/>
</dbReference>
<feature type="transmembrane region" description="Helical" evidence="9">
    <location>
        <begin position="51"/>
        <end position="70"/>
    </location>
</feature>
<evidence type="ECO:0000313" key="11">
    <source>
        <dbReference type="Proteomes" id="UP000031163"/>
    </source>
</evidence>
<accession>A0A0A8H0G6</accession>
<keyword evidence="7 9" id="KW-1133">Transmembrane helix</keyword>
<gene>
    <name evidence="10" type="ORF">CINS_0273</name>
</gene>
<dbReference type="Pfam" id="PF03605">
    <property type="entry name" value="DcuA_DcuB"/>
    <property type="match status" value="1"/>
</dbReference>
<keyword evidence="4" id="KW-1003">Cell membrane</keyword>
<evidence type="ECO:0000256" key="9">
    <source>
        <dbReference type="SAM" id="Phobius"/>
    </source>
</evidence>
<reference evidence="10 11" key="1">
    <citation type="journal article" date="2014" name="Genome Biol. Evol.">
        <title>Comparative Genomics of the Campylobacter lari Group.</title>
        <authorList>
            <person name="Miller W.G."/>
            <person name="Yee E."/>
            <person name="Chapman M.H."/>
            <person name="Smith T.P."/>
            <person name="Bono J.L."/>
            <person name="Huynh S."/>
            <person name="Parker C.T."/>
            <person name="Vandamme P."/>
            <person name="Luong K."/>
            <person name="Korlach J."/>
        </authorList>
    </citation>
    <scope>NUCLEOTIDE SEQUENCE [LARGE SCALE GENOMIC DNA]</scope>
    <source>
        <strain evidence="10 11">NCTC 12927</strain>
    </source>
</reference>
<dbReference type="GO" id="GO:0015556">
    <property type="term" value="F:C4-dicarboxylate transmembrane transporter activity"/>
    <property type="evidence" value="ECO:0007669"/>
    <property type="project" value="InterPro"/>
</dbReference>
<dbReference type="KEGG" id="cis:CINS_0273"/>
<evidence type="ECO:0000256" key="1">
    <source>
        <dbReference type="ARBA" id="ARBA00004429"/>
    </source>
</evidence>
<evidence type="ECO:0000256" key="3">
    <source>
        <dbReference type="ARBA" id="ARBA00022448"/>
    </source>
</evidence>
<protein>
    <submittedName>
        <fullName evidence="10">Anaerobic C4-dicarboxylate transporter, DcuA/DcuB family</fullName>
    </submittedName>
</protein>
<dbReference type="Proteomes" id="UP000031163">
    <property type="component" value="Chromosome"/>
</dbReference>
<feature type="transmembrane region" description="Helical" evidence="9">
    <location>
        <begin position="420"/>
        <end position="438"/>
    </location>
</feature>
<dbReference type="PIRSF" id="PIRSF004539">
    <property type="entry name" value="C4-dicrbxl_trns"/>
    <property type="match status" value="1"/>
</dbReference>
<evidence type="ECO:0000256" key="4">
    <source>
        <dbReference type="ARBA" id="ARBA00022475"/>
    </source>
</evidence>
<proteinExistence type="inferred from homology"/>
<feature type="transmembrane region" description="Helical" evidence="9">
    <location>
        <begin position="168"/>
        <end position="191"/>
    </location>
</feature>
<dbReference type="GeneID" id="74431092"/>
<evidence type="ECO:0000256" key="5">
    <source>
        <dbReference type="ARBA" id="ARBA00022519"/>
    </source>
</evidence>
<name>A0A0A8H0G6_9BACT</name>
<evidence type="ECO:0000256" key="7">
    <source>
        <dbReference type="ARBA" id="ARBA00022989"/>
    </source>
</evidence>
<dbReference type="AlphaFoldDB" id="A0A0A8H0G6"/>
<dbReference type="EMBL" id="CP007770">
    <property type="protein sequence ID" value="AJC87275.1"/>
    <property type="molecule type" value="Genomic_DNA"/>
</dbReference>
<dbReference type="STRING" id="1031564.CINS_0273"/>
<feature type="transmembrane region" description="Helical" evidence="9">
    <location>
        <begin position="271"/>
        <end position="288"/>
    </location>
</feature>
<feature type="transmembrane region" description="Helical" evidence="9">
    <location>
        <begin position="27"/>
        <end position="44"/>
    </location>
</feature>
<feature type="transmembrane region" description="Helical" evidence="9">
    <location>
        <begin position="300"/>
        <end position="322"/>
    </location>
</feature>
<dbReference type="PANTHER" id="PTHR36106:SF3">
    <property type="entry name" value="ANAEROBIC C4-DICARBOXYLATE TRANSPORTER DCUB"/>
    <property type="match status" value="1"/>
</dbReference>
<feature type="transmembrane region" description="Helical" evidence="9">
    <location>
        <begin position="342"/>
        <end position="365"/>
    </location>
</feature>
<dbReference type="HOGENOM" id="CLU_036056_1_1_7"/>
<dbReference type="RefSeq" id="WP_039649201.1">
    <property type="nucleotide sequence ID" value="NZ_CP007770.1"/>
</dbReference>
<organism evidence="10 11">
    <name type="scientific">Campylobacter insulaenigrae NCTC 12927</name>
    <dbReference type="NCBI Taxonomy" id="1031564"/>
    <lineage>
        <taxon>Bacteria</taxon>
        <taxon>Pseudomonadati</taxon>
        <taxon>Campylobacterota</taxon>
        <taxon>Epsilonproteobacteria</taxon>
        <taxon>Campylobacterales</taxon>
        <taxon>Campylobacteraceae</taxon>
        <taxon>Campylobacter</taxon>
    </lineage>
</organism>
<evidence type="ECO:0000256" key="6">
    <source>
        <dbReference type="ARBA" id="ARBA00022692"/>
    </source>
</evidence>
<dbReference type="NCBIfam" id="TIGR00770">
    <property type="entry name" value="Dcu"/>
    <property type="match status" value="1"/>
</dbReference>